<sequence length="124" mass="13544">MSGSRLFPSSTAWIPHTSHQCQLTGRPRAGPLGPAFIRGRKPKLGVRVWTASSQMETDHNTDLSNMIFQAPQSLFLSSAARNFEPESARSILQFTSGSLRRQSDGLCGLPNIVPVILGLESRPK</sequence>
<keyword evidence="2" id="KW-1185">Reference proteome</keyword>
<reference evidence="1" key="1">
    <citation type="submission" date="2021-05" db="EMBL/GenBank/DDBJ databases">
        <authorList>
            <person name="Pan Q."/>
            <person name="Jouanno E."/>
            <person name="Zahm M."/>
            <person name="Klopp C."/>
            <person name="Cabau C."/>
            <person name="Louis A."/>
            <person name="Berthelot C."/>
            <person name="Parey E."/>
            <person name="Roest Crollius H."/>
            <person name="Montfort J."/>
            <person name="Robinson-Rechavi M."/>
            <person name="Bouchez O."/>
            <person name="Lampietro C."/>
            <person name="Lopez Roques C."/>
            <person name="Donnadieu C."/>
            <person name="Postlethwait J."/>
            <person name="Bobe J."/>
            <person name="Dillon D."/>
            <person name="Chandos A."/>
            <person name="von Hippel F."/>
            <person name="Guiguen Y."/>
        </authorList>
    </citation>
    <scope>NUCLEOTIDE SEQUENCE</scope>
    <source>
        <strain evidence="1">YG-Jan2019</strain>
    </source>
</reference>
<gene>
    <name evidence="1" type="ORF">DPEC_G00339160</name>
</gene>
<evidence type="ECO:0000313" key="1">
    <source>
        <dbReference type="EMBL" id="KAJ7986365.1"/>
    </source>
</evidence>
<proteinExistence type="predicted"/>
<accession>A0ACC2F4R3</accession>
<evidence type="ECO:0000313" key="2">
    <source>
        <dbReference type="Proteomes" id="UP001157502"/>
    </source>
</evidence>
<dbReference type="Proteomes" id="UP001157502">
    <property type="component" value="Chromosome 34"/>
</dbReference>
<protein>
    <submittedName>
        <fullName evidence="1">Uncharacterized protein</fullName>
    </submittedName>
</protein>
<dbReference type="EMBL" id="CM055761">
    <property type="protein sequence ID" value="KAJ7986365.1"/>
    <property type="molecule type" value="Genomic_DNA"/>
</dbReference>
<name>A0ACC2F4R3_DALPE</name>
<organism evidence="1 2">
    <name type="scientific">Dallia pectoralis</name>
    <name type="common">Alaska blackfish</name>
    <dbReference type="NCBI Taxonomy" id="75939"/>
    <lineage>
        <taxon>Eukaryota</taxon>
        <taxon>Metazoa</taxon>
        <taxon>Chordata</taxon>
        <taxon>Craniata</taxon>
        <taxon>Vertebrata</taxon>
        <taxon>Euteleostomi</taxon>
        <taxon>Actinopterygii</taxon>
        <taxon>Neopterygii</taxon>
        <taxon>Teleostei</taxon>
        <taxon>Protacanthopterygii</taxon>
        <taxon>Esociformes</taxon>
        <taxon>Umbridae</taxon>
        <taxon>Dallia</taxon>
    </lineage>
</organism>
<comment type="caution">
    <text evidence="1">The sequence shown here is derived from an EMBL/GenBank/DDBJ whole genome shotgun (WGS) entry which is preliminary data.</text>
</comment>